<organism evidence="13 14">
    <name type="scientific">Cyanidium caldarium</name>
    <name type="common">Red alga</name>
    <dbReference type="NCBI Taxonomy" id="2771"/>
    <lineage>
        <taxon>Eukaryota</taxon>
        <taxon>Rhodophyta</taxon>
        <taxon>Bangiophyceae</taxon>
        <taxon>Cyanidiales</taxon>
        <taxon>Cyanidiaceae</taxon>
        <taxon>Cyanidium</taxon>
    </lineage>
</organism>
<accession>A0AAV9IW38</accession>
<sequence length="867" mass="95637">MDTNTTVQALCAGLSAAQVAAVRAPLDRPLLLVACPGAGKTRTLVTRMAYLVAAERLPAERALLVTFSRTAVEEAKERLLQLSRTPGMPPALSRALLQCRVRTLHGLGRELLRAASFGEWERVCGRVPVPRRVEAAERLAIIREAMELCEQQGTNTGAGANGGRESERSVLEMIAATAAAANTDDARIANNEFSETVDLTDERGNTERRRAVLQMSHDIAERKAALVAPVDVSTLSPEARARLHLNDIVYAYYERWLQQLNCIDYDDMIAMPRKLLGASAPVRQRLQRGVAALFVDEFQDTSTAQLRLLQAILRHTGAHLCAAGDDDQSIYGWRNAQPAFMTEFHTHFPNPHRIFLTCNHRSTGQIVRCSDGLIRHNRQRIRKAMVLPEDAPADGGEPVRVHRYATAADEDADLARQLQQLHQQHGARWRDMAVLCRLSKPLEAVRAALQARDIPLAGADQAKTVARSAAVDAALRIDDQRRESAWAAAAASARPVLALIELLVNERDVKMMSCACAAFAPEMHALTRACIAREAQRAGGEALMQTVRRMIRHPERYFRPPRGVRGVAEEEAAAHGGLSMRLAPNQLSACKALAQAYEALRAHAREHGARISLSQLVAAAQDVARRAPHQQRHRHGDSEYGGRALRNLCQNVEREVATAALEQIDEEGVGGGDDAALFRGLMRVAHPPTAPTTAFQNATLAANLPADDRRHWLLPLSAMLHKLHQVLQDGPAALHRTRRREAVDAVAVSTIHNAKGKQWRYVFVVRLVEGICPLSVWFGEIEEERRLLYVAMTRAMHRCTLSAAYEEETGDSTESNQPSRFLAELKAAHCVLEQRRKGVVESEERRLAAQAARKPKRLRCQAAAPTS</sequence>
<dbReference type="PANTHER" id="PTHR11070">
    <property type="entry name" value="UVRD / RECB / PCRA DNA HELICASE FAMILY MEMBER"/>
    <property type="match status" value="1"/>
</dbReference>
<feature type="domain" description="UvrD-like helicase ATP-binding" evidence="11">
    <location>
        <begin position="13"/>
        <end position="363"/>
    </location>
</feature>
<dbReference type="InterPro" id="IPR014016">
    <property type="entry name" value="UvrD-like_ATP-bd"/>
</dbReference>
<keyword evidence="2 10" id="KW-0547">Nucleotide-binding</keyword>
<dbReference type="Pfam" id="PF13361">
    <property type="entry name" value="UvrD_C"/>
    <property type="match status" value="2"/>
</dbReference>
<evidence type="ECO:0000259" key="12">
    <source>
        <dbReference type="PROSITE" id="PS51217"/>
    </source>
</evidence>
<evidence type="ECO:0000256" key="7">
    <source>
        <dbReference type="ARBA" id="ARBA00034617"/>
    </source>
</evidence>
<dbReference type="InterPro" id="IPR013986">
    <property type="entry name" value="DExx_box_DNA_helicase_dom_sf"/>
</dbReference>
<comment type="similarity">
    <text evidence="1">Belongs to the helicase family. UvrD subfamily.</text>
</comment>
<dbReference type="SUPFAM" id="SSF52540">
    <property type="entry name" value="P-loop containing nucleoside triphosphate hydrolases"/>
    <property type="match status" value="1"/>
</dbReference>
<keyword evidence="4 10" id="KW-0347">Helicase</keyword>
<dbReference type="EMBL" id="JANCYW010000008">
    <property type="protein sequence ID" value="KAK4536344.1"/>
    <property type="molecule type" value="Genomic_DNA"/>
</dbReference>
<evidence type="ECO:0000256" key="8">
    <source>
        <dbReference type="ARBA" id="ARBA00034808"/>
    </source>
</evidence>
<keyword evidence="6" id="KW-0413">Isomerase</keyword>
<dbReference type="GO" id="GO:0005524">
    <property type="term" value="F:ATP binding"/>
    <property type="evidence" value="ECO:0007669"/>
    <property type="project" value="UniProtKB-UniRule"/>
</dbReference>
<evidence type="ECO:0000313" key="14">
    <source>
        <dbReference type="Proteomes" id="UP001301350"/>
    </source>
</evidence>
<evidence type="ECO:0000256" key="3">
    <source>
        <dbReference type="ARBA" id="ARBA00022801"/>
    </source>
</evidence>
<evidence type="ECO:0000256" key="10">
    <source>
        <dbReference type="PROSITE-ProRule" id="PRU00560"/>
    </source>
</evidence>
<evidence type="ECO:0000256" key="2">
    <source>
        <dbReference type="ARBA" id="ARBA00022741"/>
    </source>
</evidence>
<reference evidence="13 14" key="1">
    <citation type="submission" date="2022-07" db="EMBL/GenBank/DDBJ databases">
        <title>Genome-wide signatures of adaptation to extreme environments.</title>
        <authorList>
            <person name="Cho C.H."/>
            <person name="Yoon H.S."/>
        </authorList>
    </citation>
    <scope>NUCLEOTIDE SEQUENCE [LARGE SCALE GENOMIC DNA]</scope>
    <source>
        <strain evidence="13 14">DBV 063 E5</strain>
    </source>
</reference>
<evidence type="ECO:0000313" key="13">
    <source>
        <dbReference type="EMBL" id="KAK4536344.1"/>
    </source>
</evidence>
<gene>
    <name evidence="13" type="ORF">CDCA_CDCA08G2369</name>
</gene>
<feature type="binding site" evidence="10">
    <location>
        <begin position="34"/>
        <end position="41"/>
    </location>
    <ligand>
        <name>ATP</name>
        <dbReference type="ChEBI" id="CHEBI:30616"/>
    </ligand>
</feature>
<dbReference type="PROSITE" id="PS51198">
    <property type="entry name" value="UVRD_HELICASE_ATP_BIND"/>
    <property type="match status" value="1"/>
</dbReference>
<dbReference type="CDD" id="cd17932">
    <property type="entry name" value="DEXQc_UvrD"/>
    <property type="match status" value="1"/>
</dbReference>
<dbReference type="AlphaFoldDB" id="A0AAV9IW38"/>
<evidence type="ECO:0000256" key="1">
    <source>
        <dbReference type="ARBA" id="ARBA00009922"/>
    </source>
</evidence>
<evidence type="ECO:0000256" key="4">
    <source>
        <dbReference type="ARBA" id="ARBA00022806"/>
    </source>
</evidence>
<dbReference type="Gene3D" id="3.40.50.300">
    <property type="entry name" value="P-loop containing nucleotide triphosphate hydrolases"/>
    <property type="match status" value="4"/>
</dbReference>
<comment type="catalytic activity">
    <reaction evidence="9">
        <text>ATP + H2O = ADP + phosphate + H(+)</text>
        <dbReference type="Rhea" id="RHEA:13065"/>
        <dbReference type="ChEBI" id="CHEBI:15377"/>
        <dbReference type="ChEBI" id="CHEBI:15378"/>
        <dbReference type="ChEBI" id="CHEBI:30616"/>
        <dbReference type="ChEBI" id="CHEBI:43474"/>
        <dbReference type="ChEBI" id="CHEBI:456216"/>
        <dbReference type="EC" id="5.6.2.4"/>
    </reaction>
</comment>
<dbReference type="Pfam" id="PF00580">
    <property type="entry name" value="UvrD-helicase"/>
    <property type="match status" value="1"/>
</dbReference>
<dbReference type="PROSITE" id="PS51217">
    <property type="entry name" value="UVRD_HELICASE_CTER"/>
    <property type="match status" value="1"/>
</dbReference>
<dbReference type="GO" id="GO:0016787">
    <property type="term" value="F:hydrolase activity"/>
    <property type="evidence" value="ECO:0007669"/>
    <property type="project" value="UniProtKB-UniRule"/>
</dbReference>
<dbReference type="Gene3D" id="1.10.486.10">
    <property type="entry name" value="PCRA, domain 4"/>
    <property type="match status" value="1"/>
</dbReference>
<evidence type="ECO:0000256" key="6">
    <source>
        <dbReference type="ARBA" id="ARBA00023235"/>
    </source>
</evidence>
<keyword evidence="3 10" id="KW-0378">Hydrolase</keyword>
<dbReference type="InterPro" id="IPR027417">
    <property type="entry name" value="P-loop_NTPase"/>
</dbReference>
<feature type="domain" description="UvrD-like helicase C-terminal" evidence="12">
    <location>
        <begin position="364"/>
        <end position="756"/>
    </location>
</feature>
<proteinExistence type="inferred from homology"/>
<dbReference type="InterPro" id="IPR000212">
    <property type="entry name" value="DNA_helicase_UvrD/REP"/>
</dbReference>
<dbReference type="GO" id="GO:0043138">
    <property type="term" value="F:3'-5' DNA helicase activity"/>
    <property type="evidence" value="ECO:0007669"/>
    <property type="project" value="UniProtKB-EC"/>
</dbReference>
<dbReference type="Gene3D" id="1.10.10.160">
    <property type="match status" value="1"/>
</dbReference>
<keyword evidence="5 10" id="KW-0067">ATP-binding</keyword>
<comment type="caution">
    <text evidence="13">The sequence shown here is derived from an EMBL/GenBank/DDBJ whole genome shotgun (WGS) entry which is preliminary data.</text>
</comment>
<dbReference type="GO" id="GO:0003677">
    <property type="term" value="F:DNA binding"/>
    <property type="evidence" value="ECO:0007669"/>
    <property type="project" value="InterPro"/>
</dbReference>
<keyword evidence="14" id="KW-1185">Reference proteome</keyword>
<dbReference type="InterPro" id="IPR014017">
    <property type="entry name" value="DNA_helicase_UvrD-like_C"/>
</dbReference>
<evidence type="ECO:0000256" key="5">
    <source>
        <dbReference type="ARBA" id="ARBA00022840"/>
    </source>
</evidence>
<name>A0AAV9IW38_CYACA</name>
<evidence type="ECO:0000259" key="11">
    <source>
        <dbReference type="PROSITE" id="PS51198"/>
    </source>
</evidence>
<protein>
    <recommendedName>
        <fullName evidence="8">DNA 3'-5' helicase</fullName>
        <ecNumber evidence="8">5.6.2.4</ecNumber>
    </recommendedName>
</protein>
<comment type="catalytic activity">
    <reaction evidence="7">
        <text>Couples ATP hydrolysis with the unwinding of duplex DNA by translocating in the 3'-5' direction.</text>
        <dbReference type="EC" id="5.6.2.4"/>
    </reaction>
</comment>
<evidence type="ECO:0000256" key="9">
    <source>
        <dbReference type="ARBA" id="ARBA00048988"/>
    </source>
</evidence>
<dbReference type="EC" id="5.6.2.4" evidence="8"/>
<dbReference type="Proteomes" id="UP001301350">
    <property type="component" value="Unassembled WGS sequence"/>
</dbReference>